<comment type="caution">
    <text evidence="1">The sequence shown here is derived from an EMBL/GenBank/DDBJ whole genome shotgun (WGS) entry which is preliminary data.</text>
</comment>
<gene>
    <name evidence="1" type="ORF">RPERSI_LOCUS31307</name>
</gene>
<dbReference type="EMBL" id="CAJVQC010125773">
    <property type="protein sequence ID" value="CAG8840112.1"/>
    <property type="molecule type" value="Genomic_DNA"/>
</dbReference>
<sequence length="78" mass="9045">QPNTQIDITNSFELDTNLNNIDKSNNINIMDFENQNNNDQNDNDEYYEQEAEEADKLAKPDDSNKEENLIAEDPIQIL</sequence>
<name>A0ACA9SKZ9_9GLOM</name>
<accession>A0ACA9SKZ9</accession>
<dbReference type="Proteomes" id="UP000789920">
    <property type="component" value="Unassembled WGS sequence"/>
</dbReference>
<evidence type="ECO:0000313" key="1">
    <source>
        <dbReference type="EMBL" id="CAG8840112.1"/>
    </source>
</evidence>
<evidence type="ECO:0000313" key="2">
    <source>
        <dbReference type="Proteomes" id="UP000789920"/>
    </source>
</evidence>
<proteinExistence type="predicted"/>
<feature type="non-terminal residue" evidence="1">
    <location>
        <position position="1"/>
    </location>
</feature>
<feature type="non-terminal residue" evidence="1">
    <location>
        <position position="78"/>
    </location>
</feature>
<protein>
    <submittedName>
        <fullName evidence="1">10290_t:CDS:1</fullName>
    </submittedName>
</protein>
<organism evidence="1 2">
    <name type="scientific">Racocetra persica</name>
    <dbReference type="NCBI Taxonomy" id="160502"/>
    <lineage>
        <taxon>Eukaryota</taxon>
        <taxon>Fungi</taxon>
        <taxon>Fungi incertae sedis</taxon>
        <taxon>Mucoromycota</taxon>
        <taxon>Glomeromycotina</taxon>
        <taxon>Glomeromycetes</taxon>
        <taxon>Diversisporales</taxon>
        <taxon>Gigasporaceae</taxon>
        <taxon>Racocetra</taxon>
    </lineage>
</organism>
<keyword evidence="2" id="KW-1185">Reference proteome</keyword>
<reference evidence="1" key="1">
    <citation type="submission" date="2021-06" db="EMBL/GenBank/DDBJ databases">
        <authorList>
            <person name="Kallberg Y."/>
            <person name="Tangrot J."/>
            <person name="Rosling A."/>
        </authorList>
    </citation>
    <scope>NUCLEOTIDE SEQUENCE</scope>
    <source>
        <strain evidence="1">MA461A</strain>
    </source>
</reference>